<dbReference type="PhylomeDB" id="A0A0G4HLX8"/>
<sequence length="260" mass="28627">MPQKNEKDQTEKSGKKTERAESVAEGTKLQSCPAEKPPVSNQAEAPSSGLSSFARYNLLILDWDDTVMPTAWLQTQVPVSLGIPDDPNPLGRLLMKQPPLLLDQSKALDEVDAVANRVIGGMYERAHNVRIVIVTNALGSWVADSAKSFLPDTWVTMKKWDIGIVNARGKNPTASELQQIEGTNMKIQAFRIFEEMKSFYSAVLEESSRSKDGGDGGHREILLNLMAVGDQEADREAFILAANLFLDSIKSTARRRPSLS</sequence>
<dbReference type="PANTHER" id="PTHR38899">
    <property type="entry name" value="DOMAIN OOKINETE PROTEIN, PUTATIVE-RELATED"/>
    <property type="match status" value="1"/>
</dbReference>
<evidence type="ECO:0000313" key="2">
    <source>
        <dbReference type="EMBL" id="CEM45192.1"/>
    </source>
</evidence>
<protein>
    <submittedName>
        <fullName evidence="2">Uncharacterized protein</fullName>
    </submittedName>
</protein>
<reference evidence="2" key="1">
    <citation type="submission" date="2014-11" db="EMBL/GenBank/DDBJ databases">
        <authorList>
            <person name="Otto D Thomas"/>
            <person name="Naeem Raeece"/>
        </authorList>
    </citation>
    <scope>NUCLEOTIDE SEQUENCE</scope>
</reference>
<proteinExistence type="predicted"/>
<gene>
    <name evidence="2" type="ORF">Cvel_7433</name>
</gene>
<dbReference type="VEuPathDB" id="CryptoDB:Cvel_7433"/>
<dbReference type="PANTHER" id="PTHR38899:SF1">
    <property type="entry name" value="PROTEIN KINASE"/>
    <property type="match status" value="1"/>
</dbReference>
<name>A0A0G4HLX8_9ALVE</name>
<feature type="compositionally biased region" description="Basic and acidic residues" evidence="1">
    <location>
        <begin position="1"/>
        <end position="22"/>
    </location>
</feature>
<evidence type="ECO:0000256" key="1">
    <source>
        <dbReference type="SAM" id="MobiDB-lite"/>
    </source>
</evidence>
<dbReference type="AlphaFoldDB" id="A0A0G4HLX8"/>
<feature type="region of interest" description="Disordered" evidence="1">
    <location>
        <begin position="1"/>
        <end position="47"/>
    </location>
</feature>
<dbReference type="EMBL" id="CDMZ01003126">
    <property type="protein sequence ID" value="CEM45192.1"/>
    <property type="molecule type" value="Genomic_DNA"/>
</dbReference>
<accession>A0A0G4HLX8</accession>
<organism evidence="2">
    <name type="scientific">Chromera velia CCMP2878</name>
    <dbReference type="NCBI Taxonomy" id="1169474"/>
    <lineage>
        <taxon>Eukaryota</taxon>
        <taxon>Sar</taxon>
        <taxon>Alveolata</taxon>
        <taxon>Colpodellida</taxon>
        <taxon>Chromeraceae</taxon>
        <taxon>Chromera</taxon>
    </lineage>
</organism>